<dbReference type="Gene3D" id="2.60.120.1140">
    <property type="entry name" value="Protein of unknown function DUF192"/>
    <property type="match status" value="1"/>
</dbReference>
<dbReference type="PROSITE" id="PS51318">
    <property type="entry name" value="TAT"/>
    <property type="match status" value="1"/>
</dbReference>
<dbReference type="PANTHER" id="PTHR37953">
    <property type="entry name" value="UPF0127 PROTEIN MJ1496"/>
    <property type="match status" value="1"/>
</dbReference>
<dbReference type="InterPro" id="IPR006311">
    <property type="entry name" value="TAT_signal"/>
</dbReference>
<keyword evidence="1" id="KW-0732">Signal</keyword>
<dbReference type="Pfam" id="PF02643">
    <property type="entry name" value="DUF192"/>
    <property type="match status" value="1"/>
</dbReference>
<gene>
    <name evidence="2" type="ORF">NFG58_16260</name>
</gene>
<evidence type="ECO:0000313" key="2">
    <source>
        <dbReference type="EMBL" id="XBO70158.1"/>
    </source>
</evidence>
<accession>A0AAU7KG81</accession>
<dbReference type="InterPro" id="IPR003795">
    <property type="entry name" value="DUF192"/>
</dbReference>
<dbReference type="PANTHER" id="PTHR37953:SF1">
    <property type="entry name" value="UPF0127 PROTEIN MJ1496"/>
    <property type="match status" value="1"/>
</dbReference>
<dbReference type="RefSeq" id="WP_348826983.1">
    <property type="nucleotide sequence ID" value="NZ_CP098827.1"/>
</dbReference>
<reference evidence="2" key="1">
    <citation type="submission" date="2022-06" db="EMBL/GenBank/DDBJ databases">
        <title>A novel DMS-producing enzyme.</title>
        <authorList>
            <person name="Zhang Y."/>
        </authorList>
    </citation>
    <scope>NUCLEOTIDE SEQUENCE</scope>
    <source>
        <strain evidence="2">RT37</strain>
    </source>
</reference>
<proteinExistence type="predicted"/>
<protein>
    <submittedName>
        <fullName evidence="2">DUF192 domain-containing protein</fullName>
    </submittedName>
</protein>
<dbReference type="EMBL" id="CP098827">
    <property type="protein sequence ID" value="XBO70158.1"/>
    <property type="molecule type" value="Genomic_DNA"/>
</dbReference>
<name>A0AAU7KG81_9GAMM</name>
<feature type="signal peptide" evidence="1">
    <location>
        <begin position="1"/>
        <end position="30"/>
    </location>
</feature>
<sequence length="169" mass="18036">MTLTRRRFLSSLALAPVAFSTPFLVTSAFAAADREEVTLVVHGSQGPSRLTVEVADEAAERNRGLMGRERLADDAGMLFLYASPQGVHNGFWMYQTLLALDIAFIGADGRIQEIRRMEPCQGEAQGCPTTRPASRYHAALEVKAGTFEALGVGPGDCVSWPGSSGSCSG</sequence>
<evidence type="ECO:0000256" key="1">
    <source>
        <dbReference type="SAM" id="SignalP"/>
    </source>
</evidence>
<dbReference type="AlphaFoldDB" id="A0AAU7KG81"/>
<organism evidence="2">
    <name type="scientific">Halomonas sp. RT37</name>
    <dbReference type="NCBI Taxonomy" id="2950872"/>
    <lineage>
        <taxon>Bacteria</taxon>
        <taxon>Pseudomonadati</taxon>
        <taxon>Pseudomonadota</taxon>
        <taxon>Gammaproteobacteria</taxon>
        <taxon>Oceanospirillales</taxon>
        <taxon>Halomonadaceae</taxon>
        <taxon>Halomonas</taxon>
    </lineage>
</organism>
<feature type="chain" id="PRO_5043358236" evidence="1">
    <location>
        <begin position="31"/>
        <end position="169"/>
    </location>
</feature>
<dbReference type="InterPro" id="IPR038695">
    <property type="entry name" value="Saro_0823-like_sf"/>
</dbReference>